<dbReference type="Gene3D" id="1.20.1250.20">
    <property type="entry name" value="MFS general substrate transporter like domains"/>
    <property type="match status" value="1"/>
</dbReference>
<evidence type="ECO:0000256" key="8">
    <source>
        <dbReference type="SAM" id="Phobius"/>
    </source>
</evidence>
<evidence type="ECO:0000256" key="7">
    <source>
        <dbReference type="SAM" id="MobiDB-lite"/>
    </source>
</evidence>
<feature type="transmembrane region" description="Helical" evidence="8">
    <location>
        <begin position="146"/>
        <end position="166"/>
    </location>
</feature>
<feature type="transmembrane region" description="Helical" evidence="8">
    <location>
        <begin position="178"/>
        <end position="199"/>
    </location>
</feature>
<feature type="transmembrane region" description="Helical" evidence="8">
    <location>
        <begin position="363"/>
        <end position="383"/>
    </location>
</feature>
<dbReference type="SUPFAM" id="SSF103473">
    <property type="entry name" value="MFS general substrate transporter"/>
    <property type="match status" value="1"/>
</dbReference>
<dbReference type="AlphaFoldDB" id="A0A835YTY0"/>
<feature type="transmembrane region" description="Helical" evidence="8">
    <location>
        <begin position="459"/>
        <end position="478"/>
    </location>
</feature>
<evidence type="ECO:0000256" key="6">
    <source>
        <dbReference type="ARBA" id="ARBA00023136"/>
    </source>
</evidence>
<feature type="transmembrane region" description="Helical" evidence="8">
    <location>
        <begin position="205"/>
        <end position="224"/>
    </location>
</feature>
<dbReference type="PANTHER" id="PTHR31585">
    <property type="entry name" value="FOLATE-BIOPTERIN TRANSPORTER 1, CHLOROPLASTIC"/>
    <property type="match status" value="1"/>
</dbReference>
<comment type="caution">
    <text evidence="9">The sequence shown here is derived from an EMBL/GenBank/DDBJ whole genome shotgun (WGS) entry which is preliminary data.</text>
</comment>
<accession>A0A835YTY0</accession>
<gene>
    <name evidence="9" type="ORF">JKP88DRAFT_322697</name>
</gene>
<proteinExistence type="inferred from homology"/>
<dbReference type="Pfam" id="PF03092">
    <property type="entry name" value="BT1"/>
    <property type="match status" value="1"/>
</dbReference>
<keyword evidence="6 8" id="KW-0472">Membrane</keyword>
<evidence type="ECO:0000313" key="9">
    <source>
        <dbReference type="EMBL" id="KAG5180989.1"/>
    </source>
</evidence>
<feature type="transmembrane region" description="Helical" evidence="8">
    <location>
        <begin position="329"/>
        <end position="351"/>
    </location>
</feature>
<feature type="transmembrane region" description="Helical" evidence="8">
    <location>
        <begin position="498"/>
        <end position="519"/>
    </location>
</feature>
<dbReference type="InterPro" id="IPR036259">
    <property type="entry name" value="MFS_trans_sf"/>
</dbReference>
<sequence>MPLLDSDLDEHTPLLSTTSSDQQQQEEHAFAQTAAGDGIVRRQARGGGVWAKLGSFSFVGGRADVEDTVGRHNSVDGIAVGLSELEREGANHDELKPVAAWVNDLYSLPSLAIIMSYFSVGVVLTFTTVPVTVYLIQELGASSTQFAVYTIVCKLPWSFKVFFGFISDAFPICGMRRLPYLVIGWTVHIACYVTLAFLVQPTVEWVIGAAFVAACGYLLSDVMTDSIMVERTKLESTKHRGTVQASGYIARAFGSAVGSTAGALVYNQANWGWGLSIAQIMLINAVVPLACVSPFIPYLKETVKTSLPTARHVWRTHWQEIWALVQKRVVWQPMTFVYIYNAMMIPNAAWNNFLIEGLKFSDFYLGAIAIAGSVTAWLGLVLYKQFYMQANWRSVYLVTTVFNLMVNIAQVLLILGWNKVLGIPDIILAVGDEEFLLAMQFLPVVIMYAAICPEGTEGTSYAMLTTLSNVADTVALVIGDLLTEAWDTSNDSLANHEWGGMLKLTLFTSVMQLLPLLLLPLLPANKTEQHAMQRSNDSSWWGGFAFLSVTLGSIAFSMLQPLYEIYW</sequence>
<comment type="similarity">
    <text evidence="2">Belongs to the major facilitator superfamily. Folate-biopterin transporter (TC 2.A.71) family.</text>
</comment>
<dbReference type="InterPro" id="IPR039309">
    <property type="entry name" value="BT1"/>
</dbReference>
<feature type="transmembrane region" description="Helical" evidence="8">
    <location>
        <begin position="245"/>
        <end position="266"/>
    </location>
</feature>
<feature type="region of interest" description="Disordered" evidence="7">
    <location>
        <begin position="1"/>
        <end position="26"/>
    </location>
</feature>
<protein>
    <submittedName>
        <fullName evidence="9">Folate/biopterin transporter</fullName>
    </submittedName>
</protein>
<dbReference type="EMBL" id="JAFCMP010000346">
    <property type="protein sequence ID" value="KAG5180989.1"/>
    <property type="molecule type" value="Genomic_DNA"/>
</dbReference>
<evidence type="ECO:0000256" key="2">
    <source>
        <dbReference type="ARBA" id="ARBA00007015"/>
    </source>
</evidence>
<evidence type="ECO:0000256" key="5">
    <source>
        <dbReference type="ARBA" id="ARBA00022989"/>
    </source>
</evidence>
<feature type="transmembrane region" description="Helical" evidence="8">
    <location>
        <begin position="395"/>
        <end position="415"/>
    </location>
</feature>
<evidence type="ECO:0000313" key="10">
    <source>
        <dbReference type="Proteomes" id="UP000664859"/>
    </source>
</evidence>
<evidence type="ECO:0000256" key="3">
    <source>
        <dbReference type="ARBA" id="ARBA00022448"/>
    </source>
</evidence>
<name>A0A835YTY0_9STRA</name>
<feature type="transmembrane region" description="Helical" evidence="8">
    <location>
        <begin position="105"/>
        <end position="126"/>
    </location>
</feature>
<dbReference type="GO" id="GO:0016020">
    <property type="term" value="C:membrane"/>
    <property type="evidence" value="ECO:0007669"/>
    <property type="project" value="UniProtKB-SubCell"/>
</dbReference>
<keyword evidence="3" id="KW-0813">Transport</keyword>
<evidence type="ECO:0000256" key="1">
    <source>
        <dbReference type="ARBA" id="ARBA00004141"/>
    </source>
</evidence>
<reference evidence="9" key="1">
    <citation type="submission" date="2021-02" db="EMBL/GenBank/DDBJ databases">
        <title>First Annotated Genome of the Yellow-green Alga Tribonema minus.</title>
        <authorList>
            <person name="Mahan K.M."/>
        </authorList>
    </citation>
    <scope>NUCLEOTIDE SEQUENCE</scope>
    <source>
        <strain evidence="9">UTEX B ZZ1240</strain>
    </source>
</reference>
<dbReference type="PANTHER" id="PTHR31585:SF5">
    <property type="entry name" value="RNA-BINDING S4 DOMAIN-CONTAINING PROTEIN"/>
    <property type="match status" value="1"/>
</dbReference>
<keyword evidence="4 8" id="KW-0812">Transmembrane</keyword>
<feature type="transmembrane region" description="Helical" evidence="8">
    <location>
        <begin position="435"/>
        <end position="452"/>
    </location>
</feature>
<dbReference type="Proteomes" id="UP000664859">
    <property type="component" value="Unassembled WGS sequence"/>
</dbReference>
<keyword evidence="5 8" id="KW-1133">Transmembrane helix</keyword>
<organism evidence="9 10">
    <name type="scientific">Tribonema minus</name>
    <dbReference type="NCBI Taxonomy" id="303371"/>
    <lineage>
        <taxon>Eukaryota</taxon>
        <taxon>Sar</taxon>
        <taxon>Stramenopiles</taxon>
        <taxon>Ochrophyta</taxon>
        <taxon>PX clade</taxon>
        <taxon>Xanthophyceae</taxon>
        <taxon>Tribonematales</taxon>
        <taxon>Tribonemataceae</taxon>
        <taxon>Tribonema</taxon>
    </lineage>
</organism>
<feature type="transmembrane region" description="Helical" evidence="8">
    <location>
        <begin position="272"/>
        <end position="296"/>
    </location>
</feature>
<evidence type="ECO:0000256" key="4">
    <source>
        <dbReference type="ARBA" id="ARBA00022692"/>
    </source>
</evidence>
<feature type="transmembrane region" description="Helical" evidence="8">
    <location>
        <begin position="540"/>
        <end position="559"/>
    </location>
</feature>
<comment type="subcellular location">
    <subcellularLocation>
        <location evidence="1">Membrane</location>
        <topology evidence="1">Multi-pass membrane protein</topology>
    </subcellularLocation>
</comment>
<keyword evidence="10" id="KW-1185">Reference proteome</keyword>
<dbReference type="OrthoDB" id="754047at2759"/>